<protein>
    <submittedName>
        <fullName evidence="5">Hydrogenase</fullName>
    </submittedName>
</protein>
<feature type="domain" description="3-hydroxyacyl-CoA dehydrogenase C-terminal" evidence="3">
    <location>
        <begin position="182"/>
        <end position="246"/>
    </location>
</feature>
<dbReference type="Gene3D" id="1.10.1040.10">
    <property type="entry name" value="N-(1-d-carboxylethyl)-l-norvaline Dehydrogenase, domain 2"/>
    <property type="match status" value="1"/>
</dbReference>
<dbReference type="PANTHER" id="PTHR48075">
    <property type="entry name" value="3-HYDROXYACYL-COA DEHYDROGENASE FAMILY PROTEIN"/>
    <property type="match status" value="1"/>
</dbReference>
<dbReference type="InterPro" id="IPR013328">
    <property type="entry name" value="6PGD_dom2"/>
</dbReference>
<dbReference type="GO" id="GO:0016616">
    <property type="term" value="F:oxidoreductase activity, acting on the CH-OH group of donors, NAD or NADP as acceptor"/>
    <property type="evidence" value="ECO:0007669"/>
    <property type="project" value="InterPro"/>
</dbReference>
<dbReference type="SUPFAM" id="SSF48179">
    <property type="entry name" value="6-phosphogluconate dehydrogenase C-terminal domain-like"/>
    <property type="match status" value="1"/>
</dbReference>
<dbReference type="EMBL" id="CP027665">
    <property type="protein sequence ID" value="AVO38176.1"/>
    <property type="molecule type" value="Genomic_DNA"/>
</dbReference>
<proteinExistence type="predicted"/>
<evidence type="ECO:0000313" key="6">
    <source>
        <dbReference type="Proteomes" id="UP000237655"/>
    </source>
</evidence>
<evidence type="ECO:0000259" key="3">
    <source>
        <dbReference type="Pfam" id="PF00725"/>
    </source>
</evidence>
<dbReference type="AlphaFoldDB" id="A0A2S0MQR1"/>
<dbReference type="GO" id="GO:0070403">
    <property type="term" value="F:NAD+ binding"/>
    <property type="evidence" value="ECO:0007669"/>
    <property type="project" value="InterPro"/>
</dbReference>
<keyword evidence="6" id="KW-1185">Reference proteome</keyword>
<reference evidence="6" key="1">
    <citation type="submission" date="2018-03" db="EMBL/GenBank/DDBJ databases">
        <title>Genomic analysis of the strain SH-1 isolated from shrimp intestine.</title>
        <authorList>
            <person name="Kim Y.-S."/>
            <person name="Kim S.-E."/>
            <person name="Kim K.-H."/>
        </authorList>
    </citation>
    <scope>NUCLEOTIDE SEQUENCE [LARGE SCALE GENOMIC DNA]</scope>
    <source>
        <strain evidence="6">SH-1</strain>
    </source>
</reference>
<dbReference type="InterPro" id="IPR008927">
    <property type="entry name" value="6-PGluconate_DH-like_C_sf"/>
</dbReference>
<dbReference type="InterPro" id="IPR006108">
    <property type="entry name" value="3HC_DH_C"/>
</dbReference>
<keyword evidence="1" id="KW-0560">Oxidoreductase</keyword>
<dbReference type="GO" id="GO:0006631">
    <property type="term" value="P:fatty acid metabolic process"/>
    <property type="evidence" value="ECO:0007669"/>
    <property type="project" value="InterPro"/>
</dbReference>
<gene>
    <name evidence="5" type="ORF">C6Y53_10965</name>
</gene>
<dbReference type="Pfam" id="PF02737">
    <property type="entry name" value="3HCDH_N"/>
    <property type="match status" value="1"/>
</dbReference>
<dbReference type="Proteomes" id="UP000237655">
    <property type="component" value="Chromosome"/>
</dbReference>
<keyword evidence="2" id="KW-0732">Signal</keyword>
<feature type="signal peptide" evidence="2">
    <location>
        <begin position="1"/>
        <end position="20"/>
    </location>
</feature>
<feature type="chain" id="PRO_5015534455" evidence="2">
    <location>
        <begin position="21"/>
        <end position="307"/>
    </location>
</feature>
<dbReference type="Gene3D" id="3.40.50.720">
    <property type="entry name" value="NAD(P)-binding Rossmann-like Domain"/>
    <property type="match status" value="1"/>
</dbReference>
<dbReference type="PANTHER" id="PTHR48075:SF5">
    <property type="entry name" value="3-HYDROXYBUTYRYL-COA DEHYDROGENASE"/>
    <property type="match status" value="1"/>
</dbReference>
<evidence type="ECO:0000313" key="5">
    <source>
        <dbReference type="EMBL" id="AVO38176.1"/>
    </source>
</evidence>
<evidence type="ECO:0000256" key="1">
    <source>
        <dbReference type="ARBA" id="ARBA00023002"/>
    </source>
</evidence>
<dbReference type="InterPro" id="IPR006176">
    <property type="entry name" value="3-OHacyl-CoA_DH_NAD-bd"/>
</dbReference>
<name>A0A2S0MQR1_9RHOB</name>
<dbReference type="KEGG" id="thas:C6Y53_10965"/>
<evidence type="ECO:0000256" key="2">
    <source>
        <dbReference type="SAM" id="SignalP"/>
    </source>
</evidence>
<dbReference type="Pfam" id="PF00725">
    <property type="entry name" value="3HCDH"/>
    <property type="match status" value="1"/>
</dbReference>
<dbReference type="SUPFAM" id="SSF51735">
    <property type="entry name" value="NAD(P)-binding Rossmann-fold domains"/>
    <property type="match status" value="1"/>
</dbReference>
<sequence length="307" mass="32451">MAPLARIAVLGGGLIGTGWAAAFASTGHDVVVLDPDPAAADRLDDCWQQARSVLAQVGRGSPNATPPRMGRAEEAAQADFLQEALPEDLALKQRALRDLAPHLAEVRAIASSSSTFTADQIAEATGLGNRLLIGHPCNPPWLMPIVEISPGSACNPQAIEAARGIYENAGKTVLTLRKPMKGHLVNRLQIALWREALHLVVSGAASLEDTERAVTEALAPRWCDIGPHSVFALSGGRQGMAGFLDALGPAFQQIFDDLGQPQLDAPTRAALLGAYETADLPPLTSLARLRDSNLPQRLAAKTPVSRK</sequence>
<dbReference type="InterPro" id="IPR036291">
    <property type="entry name" value="NAD(P)-bd_dom_sf"/>
</dbReference>
<evidence type="ECO:0000259" key="4">
    <source>
        <dbReference type="Pfam" id="PF02737"/>
    </source>
</evidence>
<accession>A0A2S0MQR1</accession>
<organism evidence="5 6">
    <name type="scientific">Pukyongiella litopenaei</name>
    <dbReference type="NCBI Taxonomy" id="2605946"/>
    <lineage>
        <taxon>Bacteria</taxon>
        <taxon>Pseudomonadati</taxon>
        <taxon>Pseudomonadota</taxon>
        <taxon>Alphaproteobacteria</taxon>
        <taxon>Rhodobacterales</taxon>
        <taxon>Paracoccaceae</taxon>
        <taxon>Pukyongiella</taxon>
    </lineage>
</organism>
<feature type="domain" description="3-hydroxyacyl-CoA dehydrogenase NAD binding" evidence="4">
    <location>
        <begin position="7"/>
        <end position="176"/>
    </location>
</feature>